<protein>
    <submittedName>
        <fullName evidence="6">Extracellular solute-binding protein family 3</fullName>
    </submittedName>
</protein>
<dbReference type="InterPro" id="IPR051455">
    <property type="entry name" value="Bact_solute-bind_prot3"/>
</dbReference>
<dbReference type="PANTHER" id="PTHR30085:SF6">
    <property type="entry name" value="ABC TRANSPORTER GLUTAMINE-BINDING PROTEIN GLNH"/>
    <property type="match status" value="1"/>
</dbReference>
<keyword evidence="7" id="KW-1185">Reference proteome</keyword>
<proteinExistence type="inferred from homology"/>
<keyword evidence="2" id="KW-0813">Transport</keyword>
<dbReference type="OrthoDB" id="422423at2"/>
<dbReference type="RefSeq" id="WP_144873313.1">
    <property type="nucleotide sequence ID" value="NZ_LR214019.1"/>
</dbReference>
<evidence type="ECO:0000259" key="5">
    <source>
        <dbReference type="SMART" id="SM00062"/>
    </source>
</evidence>
<dbReference type="Proteomes" id="UP000320055">
    <property type="component" value="Unassembled WGS sequence"/>
</dbReference>
<evidence type="ECO:0000313" key="6">
    <source>
        <dbReference type="EMBL" id="VEP14619.1"/>
    </source>
</evidence>
<feature type="chain" id="PRO_5021908744" evidence="4">
    <location>
        <begin position="35"/>
        <end position="294"/>
    </location>
</feature>
<reference evidence="6 7" key="1">
    <citation type="submission" date="2019-01" db="EMBL/GenBank/DDBJ databases">
        <authorList>
            <person name="Brito A."/>
        </authorList>
    </citation>
    <scope>NUCLEOTIDE SEQUENCE [LARGE SCALE GENOMIC DNA]</scope>
    <source>
        <strain evidence="6">1</strain>
    </source>
</reference>
<name>A0A563VTB2_9CYAN</name>
<dbReference type="EMBL" id="CAACVJ010000197">
    <property type="protein sequence ID" value="VEP14619.1"/>
    <property type="molecule type" value="Genomic_DNA"/>
</dbReference>
<dbReference type="CDD" id="cd13688">
    <property type="entry name" value="PBP2_GltI_DEBP"/>
    <property type="match status" value="1"/>
</dbReference>
<dbReference type="SMART" id="SM00062">
    <property type="entry name" value="PBPb"/>
    <property type="match status" value="1"/>
</dbReference>
<comment type="similarity">
    <text evidence="1">Belongs to the bacterial solute-binding protein 3 family.</text>
</comment>
<dbReference type="Gene3D" id="3.40.190.10">
    <property type="entry name" value="Periplasmic binding protein-like II"/>
    <property type="match status" value="2"/>
</dbReference>
<dbReference type="SUPFAM" id="SSF53850">
    <property type="entry name" value="Periplasmic binding protein-like II"/>
    <property type="match status" value="1"/>
</dbReference>
<evidence type="ECO:0000256" key="4">
    <source>
        <dbReference type="SAM" id="SignalP"/>
    </source>
</evidence>
<gene>
    <name evidence="6" type="ORF">H1P_2760002</name>
</gene>
<sequence length="294" mass="33080">MEETKSSKNKGKNKYWLWLTTAVFVVMQSLPVQAQTVLESIEETGVLKVAVREDAAPFGYVDSAKNLQGYCLDFLALLEEKLKQKLKRNTLAVRLLKSTTSNRFQLIQQGLIDLECGPNTIRELSLSDVAFSRAFFNTEIQFLIAKEQEDRIDLEGDLADTSIGVIRNTGIEQLIRESYPLARLVLFSGITARDRGVQAVEQGNIDAMASDGILLKAEAAEQNLPVDEYILIPQNTASFDNKLSANSDRYGMIIRGNDPQWQDFINSVISSKESQQLFKQWFDLVESFPQQSNN</sequence>
<dbReference type="InterPro" id="IPR001638">
    <property type="entry name" value="Solute-binding_3/MltF_N"/>
</dbReference>
<dbReference type="PANTHER" id="PTHR30085">
    <property type="entry name" value="AMINO ACID ABC TRANSPORTER PERMEASE"/>
    <property type="match status" value="1"/>
</dbReference>
<keyword evidence="3 4" id="KW-0732">Signal</keyword>
<organism evidence="6 7">
    <name type="scientific">Hyella patelloides LEGE 07179</name>
    <dbReference type="NCBI Taxonomy" id="945734"/>
    <lineage>
        <taxon>Bacteria</taxon>
        <taxon>Bacillati</taxon>
        <taxon>Cyanobacteriota</taxon>
        <taxon>Cyanophyceae</taxon>
        <taxon>Pleurocapsales</taxon>
        <taxon>Hyellaceae</taxon>
        <taxon>Hyella</taxon>
    </lineage>
</organism>
<dbReference type="Pfam" id="PF00497">
    <property type="entry name" value="SBP_bac_3"/>
    <property type="match status" value="1"/>
</dbReference>
<feature type="domain" description="Solute-binding protein family 3/N-terminal" evidence="5">
    <location>
        <begin position="46"/>
        <end position="285"/>
    </location>
</feature>
<evidence type="ECO:0000256" key="3">
    <source>
        <dbReference type="ARBA" id="ARBA00022729"/>
    </source>
</evidence>
<evidence type="ECO:0000313" key="7">
    <source>
        <dbReference type="Proteomes" id="UP000320055"/>
    </source>
</evidence>
<dbReference type="GO" id="GO:0006865">
    <property type="term" value="P:amino acid transport"/>
    <property type="evidence" value="ECO:0007669"/>
    <property type="project" value="TreeGrafter"/>
</dbReference>
<dbReference type="GO" id="GO:0030288">
    <property type="term" value="C:outer membrane-bounded periplasmic space"/>
    <property type="evidence" value="ECO:0007669"/>
    <property type="project" value="TreeGrafter"/>
</dbReference>
<dbReference type="AlphaFoldDB" id="A0A563VTB2"/>
<evidence type="ECO:0000256" key="1">
    <source>
        <dbReference type="ARBA" id="ARBA00010333"/>
    </source>
</evidence>
<dbReference type="GO" id="GO:0005576">
    <property type="term" value="C:extracellular region"/>
    <property type="evidence" value="ECO:0007669"/>
    <property type="project" value="TreeGrafter"/>
</dbReference>
<feature type="signal peptide" evidence="4">
    <location>
        <begin position="1"/>
        <end position="34"/>
    </location>
</feature>
<accession>A0A563VTB2</accession>
<evidence type="ECO:0000256" key="2">
    <source>
        <dbReference type="ARBA" id="ARBA00022448"/>
    </source>
</evidence>